<reference evidence="7 8" key="1">
    <citation type="journal article" date="2021" name="Commun. Biol.">
        <title>The genome of Shorea leprosula (Dipterocarpaceae) highlights the ecological relevance of drought in aseasonal tropical rainforests.</title>
        <authorList>
            <person name="Ng K.K.S."/>
            <person name="Kobayashi M.J."/>
            <person name="Fawcett J.A."/>
            <person name="Hatakeyama M."/>
            <person name="Paape T."/>
            <person name="Ng C.H."/>
            <person name="Ang C.C."/>
            <person name="Tnah L.H."/>
            <person name="Lee C.T."/>
            <person name="Nishiyama T."/>
            <person name="Sese J."/>
            <person name="O'Brien M.J."/>
            <person name="Copetti D."/>
            <person name="Mohd Noor M.I."/>
            <person name="Ong R.C."/>
            <person name="Putra M."/>
            <person name="Sireger I.Z."/>
            <person name="Indrioko S."/>
            <person name="Kosugi Y."/>
            <person name="Izuno A."/>
            <person name="Isagi Y."/>
            <person name="Lee S.L."/>
            <person name="Shimizu K.K."/>
        </authorList>
    </citation>
    <scope>NUCLEOTIDE SEQUENCE [LARGE SCALE GENOMIC DNA]</scope>
    <source>
        <strain evidence="7">214</strain>
    </source>
</reference>
<sequence length="112" mass="13067">MASFEKVLTETDINEMLVIPTHFMNNLPANDGGHSVNVTVDASGVQRTFGYYTRRDANRRPVFRTGWRNYVRDKGLRAGDRIIFECVDGFPRYRIRAQRQMFLFGEEMWGDI</sequence>
<organism evidence="7 8">
    <name type="scientific">Rubroshorea leprosula</name>
    <dbReference type="NCBI Taxonomy" id="152421"/>
    <lineage>
        <taxon>Eukaryota</taxon>
        <taxon>Viridiplantae</taxon>
        <taxon>Streptophyta</taxon>
        <taxon>Embryophyta</taxon>
        <taxon>Tracheophyta</taxon>
        <taxon>Spermatophyta</taxon>
        <taxon>Magnoliopsida</taxon>
        <taxon>eudicotyledons</taxon>
        <taxon>Gunneridae</taxon>
        <taxon>Pentapetalae</taxon>
        <taxon>rosids</taxon>
        <taxon>malvids</taxon>
        <taxon>Malvales</taxon>
        <taxon>Dipterocarpaceae</taxon>
        <taxon>Rubroshorea</taxon>
    </lineage>
</organism>
<gene>
    <name evidence="7" type="ORF">SLEP1_g39367</name>
</gene>
<feature type="domain" description="TF-B3" evidence="6">
    <location>
        <begin position="2"/>
        <end position="101"/>
    </location>
</feature>
<dbReference type="SUPFAM" id="SSF101936">
    <property type="entry name" value="DNA-binding pseudobarrel domain"/>
    <property type="match status" value="1"/>
</dbReference>
<keyword evidence="4" id="KW-0804">Transcription</keyword>
<evidence type="ECO:0000256" key="5">
    <source>
        <dbReference type="ARBA" id="ARBA00023242"/>
    </source>
</evidence>
<comment type="subcellular location">
    <subcellularLocation>
        <location evidence="1">Nucleus</location>
    </subcellularLocation>
</comment>
<accession>A0AAV5L0S2</accession>
<dbReference type="Proteomes" id="UP001054252">
    <property type="component" value="Unassembled WGS sequence"/>
</dbReference>
<dbReference type="InterPro" id="IPR015300">
    <property type="entry name" value="DNA-bd_pseudobarrel_sf"/>
</dbReference>
<keyword evidence="2" id="KW-0805">Transcription regulation</keyword>
<proteinExistence type="predicted"/>
<evidence type="ECO:0000256" key="4">
    <source>
        <dbReference type="ARBA" id="ARBA00023163"/>
    </source>
</evidence>
<keyword evidence="5" id="KW-0539">Nucleus</keyword>
<evidence type="ECO:0000256" key="2">
    <source>
        <dbReference type="ARBA" id="ARBA00023015"/>
    </source>
</evidence>
<dbReference type="AlphaFoldDB" id="A0AAV5L0S2"/>
<dbReference type="EMBL" id="BPVZ01000087">
    <property type="protein sequence ID" value="GKV30566.1"/>
    <property type="molecule type" value="Genomic_DNA"/>
</dbReference>
<evidence type="ECO:0000256" key="1">
    <source>
        <dbReference type="ARBA" id="ARBA00004123"/>
    </source>
</evidence>
<keyword evidence="3" id="KW-0238">DNA-binding</keyword>
<dbReference type="CDD" id="cd10017">
    <property type="entry name" value="B3_DNA"/>
    <property type="match status" value="1"/>
</dbReference>
<dbReference type="GO" id="GO:0005634">
    <property type="term" value="C:nucleus"/>
    <property type="evidence" value="ECO:0007669"/>
    <property type="project" value="UniProtKB-SubCell"/>
</dbReference>
<dbReference type="PROSITE" id="PS50863">
    <property type="entry name" value="B3"/>
    <property type="match status" value="1"/>
</dbReference>
<dbReference type="SMART" id="SM01019">
    <property type="entry name" value="B3"/>
    <property type="match status" value="1"/>
</dbReference>
<protein>
    <recommendedName>
        <fullName evidence="6">TF-B3 domain-containing protein</fullName>
    </recommendedName>
</protein>
<evidence type="ECO:0000313" key="8">
    <source>
        <dbReference type="Proteomes" id="UP001054252"/>
    </source>
</evidence>
<comment type="caution">
    <text evidence="7">The sequence shown here is derived from an EMBL/GenBank/DDBJ whole genome shotgun (WGS) entry which is preliminary data.</text>
</comment>
<evidence type="ECO:0000313" key="7">
    <source>
        <dbReference type="EMBL" id="GKV30566.1"/>
    </source>
</evidence>
<keyword evidence="8" id="KW-1185">Reference proteome</keyword>
<dbReference type="InterPro" id="IPR003340">
    <property type="entry name" value="B3_DNA-bd"/>
</dbReference>
<dbReference type="Gene3D" id="2.40.330.10">
    <property type="entry name" value="DNA-binding pseudobarrel domain"/>
    <property type="match status" value="1"/>
</dbReference>
<evidence type="ECO:0000256" key="3">
    <source>
        <dbReference type="ARBA" id="ARBA00023125"/>
    </source>
</evidence>
<evidence type="ECO:0000259" key="6">
    <source>
        <dbReference type="PROSITE" id="PS50863"/>
    </source>
</evidence>
<name>A0AAV5L0S2_9ROSI</name>
<dbReference type="Pfam" id="PF02362">
    <property type="entry name" value="B3"/>
    <property type="match status" value="1"/>
</dbReference>
<dbReference type="GO" id="GO:0003677">
    <property type="term" value="F:DNA binding"/>
    <property type="evidence" value="ECO:0007669"/>
    <property type="project" value="UniProtKB-KW"/>
</dbReference>